<evidence type="ECO:0000313" key="2">
    <source>
        <dbReference type="EMBL" id="KAJ6847187.1"/>
    </source>
</evidence>
<evidence type="ECO:0000313" key="3">
    <source>
        <dbReference type="Proteomes" id="UP001140949"/>
    </source>
</evidence>
<sequence>MSANDDEKVLQCDLYRATFNRLVKTHDILTPYFLSESLFSKSMPLYNI</sequence>
<dbReference type="AlphaFoldDB" id="A0AAX6I313"/>
<gene>
    <name evidence="1" type="ORF">M6B38_221225</name>
    <name evidence="2" type="ORF">M6B38_285270</name>
</gene>
<name>A0AAX6I313_IRIPA</name>
<protein>
    <submittedName>
        <fullName evidence="2">Uncharacterized protein</fullName>
    </submittedName>
</protein>
<dbReference type="Proteomes" id="UP001140949">
    <property type="component" value="Unassembled WGS sequence"/>
</dbReference>
<organism evidence="2 3">
    <name type="scientific">Iris pallida</name>
    <name type="common">Sweet iris</name>
    <dbReference type="NCBI Taxonomy" id="29817"/>
    <lineage>
        <taxon>Eukaryota</taxon>
        <taxon>Viridiplantae</taxon>
        <taxon>Streptophyta</taxon>
        <taxon>Embryophyta</taxon>
        <taxon>Tracheophyta</taxon>
        <taxon>Spermatophyta</taxon>
        <taxon>Magnoliopsida</taxon>
        <taxon>Liliopsida</taxon>
        <taxon>Asparagales</taxon>
        <taxon>Iridaceae</taxon>
        <taxon>Iridoideae</taxon>
        <taxon>Irideae</taxon>
        <taxon>Iris</taxon>
    </lineage>
</organism>
<dbReference type="EMBL" id="JANAVB010041219">
    <property type="protein sequence ID" value="KAJ6796980.1"/>
    <property type="molecule type" value="Genomic_DNA"/>
</dbReference>
<reference evidence="2" key="1">
    <citation type="journal article" date="2023" name="GigaByte">
        <title>Genome assembly of the bearded iris, Iris pallida Lam.</title>
        <authorList>
            <person name="Bruccoleri R.E."/>
            <person name="Oakeley E.J."/>
            <person name="Faust A.M.E."/>
            <person name="Altorfer M."/>
            <person name="Dessus-Babus S."/>
            <person name="Burckhardt D."/>
            <person name="Oertli M."/>
            <person name="Naumann U."/>
            <person name="Petersen F."/>
            <person name="Wong J."/>
        </authorList>
    </citation>
    <scope>NUCLEOTIDE SEQUENCE</scope>
    <source>
        <strain evidence="2">GSM-AAB239-AS_SAM_17_03QT</strain>
    </source>
</reference>
<accession>A0AAX6I313</accession>
<proteinExistence type="predicted"/>
<dbReference type="EMBL" id="JANAVB010005597">
    <property type="protein sequence ID" value="KAJ6847187.1"/>
    <property type="molecule type" value="Genomic_DNA"/>
</dbReference>
<keyword evidence="3" id="KW-1185">Reference proteome</keyword>
<comment type="caution">
    <text evidence="2">The sequence shown here is derived from an EMBL/GenBank/DDBJ whole genome shotgun (WGS) entry which is preliminary data.</text>
</comment>
<reference evidence="2" key="2">
    <citation type="submission" date="2023-04" db="EMBL/GenBank/DDBJ databases">
        <authorList>
            <person name="Bruccoleri R.E."/>
            <person name="Oakeley E.J."/>
            <person name="Faust A.-M."/>
            <person name="Dessus-Babus S."/>
            <person name="Altorfer M."/>
            <person name="Burckhardt D."/>
            <person name="Oertli M."/>
            <person name="Naumann U."/>
            <person name="Petersen F."/>
            <person name="Wong J."/>
        </authorList>
    </citation>
    <scope>NUCLEOTIDE SEQUENCE</scope>
    <source>
        <strain evidence="2">GSM-AAB239-AS_SAM_17_03QT</strain>
        <tissue evidence="2">Leaf</tissue>
    </source>
</reference>
<evidence type="ECO:0000313" key="1">
    <source>
        <dbReference type="EMBL" id="KAJ6796980.1"/>
    </source>
</evidence>